<dbReference type="Pfam" id="PF14559">
    <property type="entry name" value="TPR_19"/>
    <property type="match status" value="1"/>
</dbReference>
<dbReference type="RefSeq" id="WP_044351041.1">
    <property type="nucleotide sequence ID" value="NZ_AZAC01000034.1"/>
</dbReference>
<accession>A0A0D2J1W9</accession>
<dbReference type="PANTHER" id="PTHR12558:SF13">
    <property type="entry name" value="CELL DIVISION CYCLE PROTEIN 27 HOMOLOG"/>
    <property type="match status" value="1"/>
</dbReference>
<evidence type="ECO:0000256" key="1">
    <source>
        <dbReference type="PROSITE-ProRule" id="PRU00339"/>
    </source>
</evidence>
<sequence>MGVLKVVPGGIYLESIKSKVGTGDTAKDASMENFYQATPLEDGRIKVQLLDIHDQPTTYCEEVDEKEFHRRFKLQENYQPRAQVMREAQAEKITARAERHLRQKEFLSAEFEFGNALKVDDKNVRANYGLGQTYMATGEVKKAKDIFKKLVNIDDVTSPRHKHIFNDFGIQLRKLGMYKEAVMHYRKALAITQNDENLWFNLGRALFEGGSKEQAAKALRKALDLNPDLEEAKAFLYSATKGG</sequence>
<evidence type="ECO:0000313" key="3">
    <source>
        <dbReference type="Proteomes" id="UP000032233"/>
    </source>
</evidence>
<protein>
    <submittedName>
        <fullName evidence="2">Uncharacterized protein</fullName>
    </submittedName>
</protein>
<reference evidence="2 3" key="1">
    <citation type="submission" date="2013-11" db="EMBL/GenBank/DDBJ databases">
        <title>Metagenomic analysis of a methanogenic consortium involved in long chain n-alkane degradation.</title>
        <authorList>
            <person name="Davidova I.A."/>
            <person name="Callaghan A.V."/>
            <person name="Wawrik B."/>
            <person name="Pruitt S."/>
            <person name="Marks C."/>
            <person name="Duncan K.E."/>
            <person name="Suflita J.M."/>
        </authorList>
    </citation>
    <scope>NUCLEOTIDE SEQUENCE [LARGE SCALE GENOMIC DNA]</scope>
    <source>
        <strain evidence="2 3">SPR</strain>
    </source>
</reference>
<dbReference type="InterPro" id="IPR019734">
    <property type="entry name" value="TPR_rpt"/>
</dbReference>
<dbReference type="AlphaFoldDB" id="A0A0D2J1W9"/>
<dbReference type="PANTHER" id="PTHR12558">
    <property type="entry name" value="CELL DIVISION CYCLE 16,23,27"/>
    <property type="match status" value="1"/>
</dbReference>
<keyword evidence="3" id="KW-1185">Reference proteome</keyword>
<dbReference type="PROSITE" id="PS50005">
    <property type="entry name" value="TPR"/>
    <property type="match status" value="3"/>
</dbReference>
<name>A0A0D2J1W9_9BACT</name>
<dbReference type="Pfam" id="PF13414">
    <property type="entry name" value="TPR_11"/>
    <property type="match status" value="1"/>
</dbReference>
<dbReference type="STRING" id="1429043.X474_20890"/>
<dbReference type="SUPFAM" id="SSF48452">
    <property type="entry name" value="TPR-like"/>
    <property type="match status" value="1"/>
</dbReference>
<dbReference type="InterPro" id="IPR011990">
    <property type="entry name" value="TPR-like_helical_dom_sf"/>
</dbReference>
<dbReference type="Gene3D" id="1.25.40.10">
    <property type="entry name" value="Tetratricopeptide repeat domain"/>
    <property type="match status" value="2"/>
</dbReference>
<keyword evidence="1" id="KW-0802">TPR repeat</keyword>
<proteinExistence type="predicted"/>
<feature type="repeat" description="TPR" evidence="1">
    <location>
        <begin position="124"/>
        <end position="157"/>
    </location>
</feature>
<dbReference type="PROSITE" id="PS50293">
    <property type="entry name" value="TPR_REGION"/>
    <property type="match status" value="1"/>
</dbReference>
<comment type="caution">
    <text evidence="2">The sequence shown here is derived from an EMBL/GenBank/DDBJ whole genome shotgun (WGS) entry which is preliminary data.</text>
</comment>
<feature type="repeat" description="TPR" evidence="1">
    <location>
        <begin position="162"/>
        <end position="195"/>
    </location>
</feature>
<dbReference type="InParanoid" id="A0A0D2J1W9"/>
<dbReference type="EMBL" id="AZAC01000034">
    <property type="protein sequence ID" value="KIX12219.1"/>
    <property type="molecule type" value="Genomic_DNA"/>
</dbReference>
<dbReference type="OrthoDB" id="5469953at2"/>
<dbReference type="Proteomes" id="UP000032233">
    <property type="component" value="Unassembled WGS sequence"/>
</dbReference>
<gene>
    <name evidence="2" type="ORF">X474_20890</name>
</gene>
<evidence type="ECO:0000313" key="2">
    <source>
        <dbReference type="EMBL" id="KIX12219.1"/>
    </source>
</evidence>
<feature type="repeat" description="TPR" evidence="1">
    <location>
        <begin position="196"/>
        <end position="229"/>
    </location>
</feature>
<dbReference type="SMART" id="SM00028">
    <property type="entry name" value="TPR"/>
    <property type="match status" value="3"/>
</dbReference>
<organism evidence="2 3">
    <name type="scientific">Dethiosulfatarculus sandiegensis</name>
    <dbReference type="NCBI Taxonomy" id="1429043"/>
    <lineage>
        <taxon>Bacteria</taxon>
        <taxon>Pseudomonadati</taxon>
        <taxon>Thermodesulfobacteriota</taxon>
        <taxon>Desulfarculia</taxon>
        <taxon>Desulfarculales</taxon>
        <taxon>Desulfarculaceae</taxon>
        <taxon>Dethiosulfatarculus</taxon>
    </lineage>
</organism>